<dbReference type="InterPro" id="IPR023465">
    <property type="entry name" value="Riboflavin_kinase_dom_sf"/>
</dbReference>
<accession>A0A7Z0I0F9</accession>
<proteinExistence type="inferred from homology"/>
<keyword evidence="5 15" id="KW-0288">FMN</keyword>
<evidence type="ECO:0000256" key="3">
    <source>
        <dbReference type="ARBA" id="ARBA00005201"/>
    </source>
</evidence>
<dbReference type="GO" id="GO:0005524">
    <property type="term" value="F:ATP binding"/>
    <property type="evidence" value="ECO:0007669"/>
    <property type="project" value="UniProtKB-UniRule"/>
</dbReference>
<dbReference type="Pfam" id="PF06574">
    <property type="entry name" value="FAD_syn"/>
    <property type="match status" value="1"/>
</dbReference>
<evidence type="ECO:0000256" key="8">
    <source>
        <dbReference type="ARBA" id="ARBA00022741"/>
    </source>
</evidence>
<keyword evidence="7 15" id="KW-0548">Nucleotidyltransferase</keyword>
<keyword evidence="9 15" id="KW-0418">Kinase</keyword>
<name>A0A7Z0I0F9_9RHOB</name>
<comment type="catalytic activity">
    <reaction evidence="13 15">
        <text>riboflavin + ATP = FMN + ADP + H(+)</text>
        <dbReference type="Rhea" id="RHEA:14357"/>
        <dbReference type="ChEBI" id="CHEBI:15378"/>
        <dbReference type="ChEBI" id="CHEBI:30616"/>
        <dbReference type="ChEBI" id="CHEBI:57986"/>
        <dbReference type="ChEBI" id="CHEBI:58210"/>
        <dbReference type="ChEBI" id="CHEBI:456216"/>
        <dbReference type="EC" id="2.7.1.26"/>
    </reaction>
</comment>
<evidence type="ECO:0000256" key="7">
    <source>
        <dbReference type="ARBA" id="ARBA00022695"/>
    </source>
</evidence>
<evidence type="ECO:0000256" key="6">
    <source>
        <dbReference type="ARBA" id="ARBA00022679"/>
    </source>
</evidence>
<dbReference type="NCBIfam" id="TIGR00083">
    <property type="entry name" value="ribF"/>
    <property type="match status" value="1"/>
</dbReference>
<dbReference type="UniPathway" id="UPA00277">
    <property type="reaction ID" value="UER00407"/>
</dbReference>
<protein>
    <recommendedName>
        <fullName evidence="15">Riboflavin biosynthesis protein</fullName>
    </recommendedName>
    <domain>
        <recommendedName>
            <fullName evidence="15">Riboflavin kinase</fullName>
            <ecNumber evidence="15">2.7.1.26</ecNumber>
        </recommendedName>
        <alternativeName>
            <fullName evidence="15">Flavokinase</fullName>
        </alternativeName>
    </domain>
    <domain>
        <recommendedName>
            <fullName evidence="15">FMN adenylyltransferase</fullName>
            <ecNumber evidence="15">2.7.7.2</ecNumber>
        </recommendedName>
        <alternativeName>
            <fullName evidence="15">FAD pyrophosphorylase</fullName>
        </alternativeName>
        <alternativeName>
            <fullName evidence="15">FAD synthase</fullName>
        </alternativeName>
    </domain>
</protein>
<keyword evidence="12" id="KW-0511">Multifunctional enzyme</keyword>
<dbReference type="EMBL" id="JACBXS010000023">
    <property type="protein sequence ID" value="NYS25665.1"/>
    <property type="molecule type" value="Genomic_DNA"/>
</dbReference>
<evidence type="ECO:0000313" key="18">
    <source>
        <dbReference type="Proteomes" id="UP000529417"/>
    </source>
</evidence>
<dbReference type="Gene3D" id="3.40.50.620">
    <property type="entry name" value="HUPs"/>
    <property type="match status" value="1"/>
</dbReference>
<evidence type="ECO:0000256" key="9">
    <source>
        <dbReference type="ARBA" id="ARBA00022777"/>
    </source>
</evidence>
<evidence type="ECO:0000313" key="17">
    <source>
        <dbReference type="EMBL" id="NYS25665.1"/>
    </source>
</evidence>
<dbReference type="InterPro" id="IPR014729">
    <property type="entry name" value="Rossmann-like_a/b/a_fold"/>
</dbReference>
<keyword evidence="8 15" id="KW-0547">Nucleotide-binding</keyword>
<dbReference type="CDD" id="cd02064">
    <property type="entry name" value="FAD_synthetase_N"/>
    <property type="match status" value="1"/>
</dbReference>
<comment type="pathway">
    <text evidence="2 15">Cofactor biosynthesis; FAD biosynthesis; FAD from FMN: step 1/1.</text>
</comment>
<reference evidence="17 18" key="1">
    <citation type="journal article" date="2000" name="Arch. Microbiol.">
        <title>Rhodobaca bogoriensis gen. nov. and sp. nov., an alkaliphilic purple nonsulfur bacterium from African Rift Valley soda lakes.</title>
        <authorList>
            <person name="Milford A.D."/>
            <person name="Achenbach L.A."/>
            <person name="Jung D.O."/>
            <person name="Madigan M.T."/>
        </authorList>
    </citation>
    <scope>NUCLEOTIDE SEQUENCE [LARGE SCALE GENOMIC DNA]</scope>
    <source>
        <strain evidence="17 18">2376</strain>
    </source>
</reference>
<dbReference type="InterPro" id="IPR015864">
    <property type="entry name" value="FAD_synthase"/>
</dbReference>
<dbReference type="Proteomes" id="UP000529417">
    <property type="component" value="Unassembled WGS sequence"/>
</dbReference>
<dbReference type="InterPro" id="IPR002606">
    <property type="entry name" value="Riboflavin_kinase_bac"/>
</dbReference>
<dbReference type="RefSeq" id="WP_179906464.1">
    <property type="nucleotide sequence ID" value="NZ_JACBXS010000023.1"/>
</dbReference>
<evidence type="ECO:0000256" key="13">
    <source>
        <dbReference type="ARBA" id="ARBA00047880"/>
    </source>
</evidence>
<evidence type="ECO:0000256" key="10">
    <source>
        <dbReference type="ARBA" id="ARBA00022827"/>
    </source>
</evidence>
<evidence type="ECO:0000256" key="1">
    <source>
        <dbReference type="ARBA" id="ARBA00002121"/>
    </source>
</evidence>
<comment type="caution">
    <text evidence="17">The sequence shown here is derived from an EMBL/GenBank/DDBJ whole genome shotgun (WGS) entry which is preliminary data.</text>
</comment>
<dbReference type="FunFam" id="3.40.50.620:FF:000021">
    <property type="entry name" value="Riboflavin biosynthesis protein"/>
    <property type="match status" value="1"/>
</dbReference>
<dbReference type="GO" id="GO:0006747">
    <property type="term" value="P:FAD biosynthetic process"/>
    <property type="evidence" value="ECO:0007669"/>
    <property type="project" value="UniProtKB-UniRule"/>
</dbReference>
<comment type="function">
    <text evidence="1">Catalyzes the phosphorylation of riboflavin to FMN followed by the adenylation of FMN to FAD.</text>
</comment>
<dbReference type="PANTHER" id="PTHR22749">
    <property type="entry name" value="RIBOFLAVIN KINASE/FMN ADENYLYLTRANSFERASE"/>
    <property type="match status" value="1"/>
</dbReference>
<evidence type="ECO:0000256" key="15">
    <source>
        <dbReference type="PIRNR" id="PIRNR004491"/>
    </source>
</evidence>
<sequence length="318" mass="33819">MQEVTGWKCVDPALRGASVALGNFDGVHLGHQSVINLARRPGAPLGVVTFEPHPREFFAPQAPPFRLMNAEARSNRLARLGVERLFTLPFGPDLAGLSAEAFAAEVLHDGLGVSHVVVGEDFCFGKGRAGTAPMLADMGRQMGFDVTIAPLLGGASGAVSSTAIRAALTEGRPADAARMLGHWHRIDGAVMHGEKRGRELGYPTANMSIEGLHPPRFGVYAVKLDVLNGPHQGAYAGVASLGVRPMFGENRPNLETFIFDFTGDLYGTSLSVALVAFLRGEVKFESLEALIAQMDRDSAEARAALAKAPDWPRVGASR</sequence>
<dbReference type="GO" id="GO:0003919">
    <property type="term" value="F:FMN adenylyltransferase activity"/>
    <property type="evidence" value="ECO:0007669"/>
    <property type="project" value="UniProtKB-UniRule"/>
</dbReference>
<dbReference type="AlphaFoldDB" id="A0A7Z0I0F9"/>
<keyword evidence="11 15" id="KW-0067">ATP-binding</keyword>
<dbReference type="GO" id="GO:0008531">
    <property type="term" value="F:riboflavin kinase activity"/>
    <property type="evidence" value="ECO:0007669"/>
    <property type="project" value="UniProtKB-UniRule"/>
</dbReference>
<dbReference type="Pfam" id="PF01687">
    <property type="entry name" value="Flavokinase"/>
    <property type="match status" value="1"/>
</dbReference>
<dbReference type="InterPro" id="IPR023468">
    <property type="entry name" value="Riboflavin_kinase"/>
</dbReference>
<comment type="pathway">
    <text evidence="3 15">Cofactor biosynthesis; FMN biosynthesis; FMN from riboflavin (ATP route): step 1/1.</text>
</comment>
<evidence type="ECO:0000256" key="5">
    <source>
        <dbReference type="ARBA" id="ARBA00022643"/>
    </source>
</evidence>
<evidence type="ECO:0000256" key="11">
    <source>
        <dbReference type="ARBA" id="ARBA00022840"/>
    </source>
</evidence>
<comment type="similarity">
    <text evidence="15">Belongs to the ribF family.</text>
</comment>
<keyword evidence="6 15" id="KW-0808">Transferase</keyword>
<evidence type="ECO:0000259" key="16">
    <source>
        <dbReference type="SMART" id="SM00904"/>
    </source>
</evidence>
<organism evidence="17 18">
    <name type="scientific">Rhabdonatronobacter sediminivivens</name>
    <dbReference type="NCBI Taxonomy" id="2743469"/>
    <lineage>
        <taxon>Bacteria</taxon>
        <taxon>Pseudomonadati</taxon>
        <taxon>Pseudomonadota</taxon>
        <taxon>Alphaproteobacteria</taxon>
        <taxon>Rhodobacterales</taxon>
        <taxon>Paracoccaceae</taxon>
        <taxon>Rhabdonatronobacter</taxon>
    </lineage>
</organism>
<dbReference type="UniPathway" id="UPA00276">
    <property type="reaction ID" value="UER00406"/>
</dbReference>
<dbReference type="InterPro" id="IPR015865">
    <property type="entry name" value="Riboflavin_kinase_bac/euk"/>
</dbReference>
<dbReference type="GO" id="GO:0009398">
    <property type="term" value="P:FMN biosynthetic process"/>
    <property type="evidence" value="ECO:0007669"/>
    <property type="project" value="UniProtKB-UniRule"/>
</dbReference>
<dbReference type="Gene3D" id="2.40.30.30">
    <property type="entry name" value="Riboflavin kinase-like"/>
    <property type="match status" value="1"/>
</dbReference>
<dbReference type="SUPFAM" id="SSF82114">
    <property type="entry name" value="Riboflavin kinase-like"/>
    <property type="match status" value="1"/>
</dbReference>
<dbReference type="SUPFAM" id="SSF52374">
    <property type="entry name" value="Nucleotidylyl transferase"/>
    <property type="match status" value="1"/>
</dbReference>
<dbReference type="PANTHER" id="PTHR22749:SF6">
    <property type="entry name" value="RIBOFLAVIN KINASE"/>
    <property type="match status" value="1"/>
</dbReference>
<keyword evidence="10 15" id="KW-0274">FAD</keyword>
<keyword evidence="4 15" id="KW-0285">Flavoprotein</keyword>
<gene>
    <name evidence="17" type="ORF">HUK65_11745</name>
</gene>
<feature type="domain" description="Riboflavin kinase" evidence="16">
    <location>
        <begin position="179"/>
        <end position="306"/>
    </location>
</feature>
<dbReference type="PIRSF" id="PIRSF004491">
    <property type="entry name" value="FAD_Synth"/>
    <property type="match status" value="1"/>
</dbReference>
<evidence type="ECO:0000256" key="14">
    <source>
        <dbReference type="ARBA" id="ARBA00049494"/>
    </source>
</evidence>
<dbReference type="NCBIfam" id="NF004160">
    <property type="entry name" value="PRK05627.1-3"/>
    <property type="match status" value="1"/>
</dbReference>
<evidence type="ECO:0000256" key="2">
    <source>
        <dbReference type="ARBA" id="ARBA00004726"/>
    </source>
</evidence>
<evidence type="ECO:0000256" key="12">
    <source>
        <dbReference type="ARBA" id="ARBA00023268"/>
    </source>
</evidence>
<dbReference type="EC" id="2.7.7.2" evidence="15"/>
<dbReference type="EC" id="2.7.1.26" evidence="15"/>
<dbReference type="GO" id="GO:0009231">
    <property type="term" value="P:riboflavin biosynthetic process"/>
    <property type="evidence" value="ECO:0007669"/>
    <property type="project" value="InterPro"/>
</dbReference>
<keyword evidence="18" id="KW-1185">Reference proteome</keyword>
<dbReference type="SMART" id="SM00904">
    <property type="entry name" value="Flavokinase"/>
    <property type="match status" value="1"/>
</dbReference>
<comment type="catalytic activity">
    <reaction evidence="14 15">
        <text>FMN + ATP + H(+) = FAD + diphosphate</text>
        <dbReference type="Rhea" id="RHEA:17237"/>
        <dbReference type="ChEBI" id="CHEBI:15378"/>
        <dbReference type="ChEBI" id="CHEBI:30616"/>
        <dbReference type="ChEBI" id="CHEBI:33019"/>
        <dbReference type="ChEBI" id="CHEBI:57692"/>
        <dbReference type="ChEBI" id="CHEBI:58210"/>
        <dbReference type="EC" id="2.7.7.2"/>
    </reaction>
</comment>
<evidence type="ECO:0000256" key="4">
    <source>
        <dbReference type="ARBA" id="ARBA00022630"/>
    </source>
</evidence>